<evidence type="ECO:0000313" key="3">
    <source>
        <dbReference type="Proteomes" id="UP000198948"/>
    </source>
</evidence>
<gene>
    <name evidence="2" type="ORF">SAMN04488559_11074</name>
</gene>
<keyword evidence="1" id="KW-0812">Transmembrane</keyword>
<keyword evidence="1" id="KW-1133">Transmembrane helix</keyword>
<dbReference type="Pfam" id="PF11391">
    <property type="entry name" value="DUF2798"/>
    <property type="match status" value="2"/>
</dbReference>
<dbReference type="RefSeq" id="WP_092652466.1">
    <property type="nucleotide sequence ID" value="NZ_FOHA01000010.1"/>
</dbReference>
<keyword evidence="3" id="KW-1185">Reference proteome</keyword>
<organism evidence="2 3">
    <name type="scientific">Isobaculum melis</name>
    <dbReference type="NCBI Taxonomy" id="142588"/>
    <lineage>
        <taxon>Bacteria</taxon>
        <taxon>Bacillati</taxon>
        <taxon>Bacillota</taxon>
        <taxon>Bacilli</taxon>
        <taxon>Lactobacillales</taxon>
        <taxon>Carnobacteriaceae</taxon>
        <taxon>Isobaculum</taxon>
    </lineage>
</organism>
<evidence type="ECO:0000313" key="2">
    <source>
        <dbReference type="EMBL" id="SER91287.1"/>
    </source>
</evidence>
<reference evidence="2 3" key="1">
    <citation type="submission" date="2016-10" db="EMBL/GenBank/DDBJ databases">
        <authorList>
            <person name="de Groot N.N."/>
        </authorList>
    </citation>
    <scope>NUCLEOTIDE SEQUENCE [LARGE SCALE GENOMIC DNA]</scope>
    <source>
        <strain evidence="2 3">DSM 13760</strain>
    </source>
</reference>
<accession>A0A1H9T2J1</accession>
<feature type="transmembrane region" description="Helical" evidence="1">
    <location>
        <begin position="38"/>
        <end position="61"/>
    </location>
</feature>
<evidence type="ECO:0000256" key="1">
    <source>
        <dbReference type="SAM" id="Phobius"/>
    </source>
</evidence>
<dbReference type="AlphaFoldDB" id="A0A1H9T2J1"/>
<dbReference type="InterPro" id="IPR021529">
    <property type="entry name" value="DUF2798"/>
</dbReference>
<dbReference type="STRING" id="142588.SAMN04488559_11074"/>
<feature type="transmembrane region" description="Helical" evidence="1">
    <location>
        <begin position="82"/>
        <end position="101"/>
    </location>
</feature>
<evidence type="ECO:0008006" key="4">
    <source>
        <dbReference type="Google" id="ProtNLM"/>
    </source>
</evidence>
<proteinExistence type="predicted"/>
<feature type="transmembrane region" description="Helical" evidence="1">
    <location>
        <begin position="9"/>
        <end position="26"/>
    </location>
</feature>
<dbReference type="OrthoDB" id="7062363at2"/>
<dbReference type="Proteomes" id="UP000198948">
    <property type="component" value="Unassembled WGS sequence"/>
</dbReference>
<name>A0A1H9T2J1_9LACT</name>
<dbReference type="EMBL" id="FOHA01000010">
    <property type="protein sequence ID" value="SER91287.1"/>
    <property type="molecule type" value="Genomic_DNA"/>
</dbReference>
<sequence length="155" mass="17150">MPTNKKESILFTLTMCFLMVLGMSLYNTILSKGIDNQLFINLLTGFIPAFIVALLLDIFIVGPNAKKLAFKLPINKTKKIQVALSISCCMVLGMVMFMSIFGLISQGNFSDNLFLDYLKTARNNVVCALPLQLLIVGPLARKLLAIYQGKQQVQA</sequence>
<protein>
    <recommendedName>
        <fullName evidence="4">DUF2798 domain-containing protein</fullName>
    </recommendedName>
</protein>
<keyword evidence="1" id="KW-0472">Membrane</keyword>